<feature type="domain" description="Major facilitator superfamily (MFS) profile" evidence="10">
    <location>
        <begin position="9"/>
        <end position="457"/>
    </location>
</feature>
<feature type="transmembrane region" description="Helical" evidence="9">
    <location>
        <begin position="90"/>
        <end position="110"/>
    </location>
</feature>
<feature type="transmembrane region" description="Helical" evidence="9">
    <location>
        <begin position="145"/>
        <end position="169"/>
    </location>
</feature>
<organism evidence="11 12">
    <name type="scientific">Moniliophthora roreri (strain MCA 2997)</name>
    <name type="common">Cocoa frosty pod rot fungus</name>
    <name type="synonym">Crinipellis roreri</name>
    <dbReference type="NCBI Taxonomy" id="1381753"/>
    <lineage>
        <taxon>Eukaryota</taxon>
        <taxon>Fungi</taxon>
        <taxon>Dikarya</taxon>
        <taxon>Basidiomycota</taxon>
        <taxon>Agaricomycotina</taxon>
        <taxon>Agaricomycetes</taxon>
        <taxon>Agaricomycetidae</taxon>
        <taxon>Agaricales</taxon>
        <taxon>Marasmiineae</taxon>
        <taxon>Marasmiaceae</taxon>
        <taxon>Moniliophthora</taxon>
    </lineage>
</organism>
<evidence type="ECO:0000256" key="1">
    <source>
        <dbReference type="ARBA" id="ARBA00004141"/>
    </source>
</evidence>
<evidence type="ECO:0000313" key="11">
    <source>
        <dbReference type="EMBL" id="ESK96819.1"/>
    </source>
</evidence>
<evidence type="ECO:0000256" key="5">
    <source>
        <dbReference type="ARBA" id="ARBA00022989"/>
    </source>
</evidence>
<evidence type="ECO:0000256" key="9">
    <source>
        <dbReference type="SAM" id="Phobius"/>
    </source>
</evidence>
<dbReference type="AlphaFoldDB" id="V2YYP6"/>
<keyword evidence="12" id="KW-1185">Reference proteome</keyword>
<keyword evidence="3" id="KW-0813">Transport</keyword>
<dbReference type="HOGENOM" id="CLU_001265_30_5_1"/>
<evidence type="ECO:0000256" key="8">
    <source>
        <dbReference type="SAM" id="MobiDB-lite"/>
    </source>
</evidence>
<evidence type="ECO:0000256" key="2">
    <source>
        <dbReference type="ARBA" id="ARBA00010992"/>
    </source>
</evidence>
<dbReference type="STRING" id="1381753.V2YYP6"/>
<evidence type="ECO:0000313" key="12">
    <source>
        <dbReference type="Proteomes" id="UP000017559"/>
    </source>
</evidence>
<dbReference type="Gene3D" id="1.20.1250.20">
    <property type="entry name" value="MFS general substrate transporter like domains"/>
    <property type="match status" value="1"/>
</dbReference>
<sequence length="457" mass="49417">MFTTYGWLNAFWILLIPFQYGQHVSILNQIHSAIACNPPLPSDSSLPPCFSMDNFVFSVVTAVFTVGGLVGSAIANIFMDKYGRRGSARISAVCVALGSAFMGLSGSVTALSFGRFFVGIGCGIGICLGPVYIAEIAPKGIAGTIGVLTQLGIVLGIFIIQLLGVYFASPSSWRVVFFFSFAVAVVQVFLSPSMVESPKWLRNRSVHAAQEAKQVEKKLWIHQDNDDPSSNPLLDESDPEAHPPEPAAHSPQPALTIPQVLFNTPNDIKSPLVIITCAMIGQQISGINAVLSYSNDILSKSLPELGKYVSLGITVVNVLMTFPPIFLVEKMGRKRLLTLSTLGALVCLIMVGIGLNNNWVTVSSVFIVGFVMSFAIGLGPIPFVMIPEVSPYYGVSALSSIALSLNWFTNFVVGLFFLPLRRFLSGDHPDKEGRVFWVFAVVLFAVMSVVGRKWKAN</sequence>
<dbReference type="PRINTS" id="PR00171">
    <property type="entry name" value="SUGRTRNSPORT"/>
</dbReference>
<dbReference type="InterPro" id="IPR045263">
    <property type="entry name" value="GLUT"/>
</dbReference>
<proteinExistence type="inferred from homology"/>
<name>V2YYP6_MONRO</name>
<keyword evidence="6 9" id="KW-0472">Membrane</keyword>
<dbReference type="GO" id="GO:0015149">
    <property type="term" value="F:hexose transmembrane transporter activity"/>
    <property type="evidence" value="ECO:0007669"/>
    <property type="project" value="TreeGrafter"/>
</dbReference>
<evidence type="ECO:0000259" key="10">
    <source>
        <dbReference type="PROSITE" id="PS50850"/>
    </source>
</evidence>
<dbReference type="InterPro" id="IPR005828">
    <property type="entry name" value="MFS_sugar_transport-like"/>
</dbReference>
<feature type="transmembrane region" description="Helical" evidence="9">
    <location>
        <begin position="392"/>
        <end position="418"/>
    </location>
</feature>
<dbReference type="InterPro" id="IPR036259">
    <property type="entry name" value="MFS_trans_sf"/>
</dbReference>
<feature type="transmembrane region" description="Helical" evidence="9">
    <location>
        <begin position="361"/>
        <end position="385"/>
    </location>
</feature>
<dbReference type="PANTHER" id="PTHR23503">
    <property type="entry name" value="SOLUTE CARRIER FAMILY 2"/>
    <property type="match status" value="1"/>
</dbReference>
<feature type="transmembrane region" description="Helical" evidence="9">
    <location>
        <begin position="116"/>
        <end position="133"/>
    </location>
</feature>
<dbReference type="OrthoDB" id="4540492at2759"/>
<dbReference type="KEGG" id="mrr:Moror_6615"/>
<evidence type="ECO:0000256" key="4">
    <source>
        <dbReference type="ARBA" id="ARBA00022692"/>
    </source>
</evidence>
<reference evidence="11 12" key="1">
    <citation type="journal article" date="2014" name="BMC Genomics">
        <title>Genome and secretome analysis of the hemibiotrophic fungal pathogen, Moniliophthora roreri, which causes frosty pod rot disease of cacao: mechanisms of the biotrophic and necrotrophic phases.</title>
        <authorList>
            <person name="Meinhardt L.W."/>
            <person name="Costa G.G.L."/>
            <person name="Thomazella D.P.T."/>
            <person name="Teixeira P.J.P.L."/>
            <person name="Carazzolle M.F."/>
            <person name="Schuster S.C."/>
            <person name="Carlson J.E."/>
            <person name="Guiltinan M.J."/>
            <person name="Mieczkowski P."/>
            <person name="Farmer A."/>
            <person name="Ramaraj T."/>
            <person name="Crozier J."/>
            <person name="Davis R.E."/>
            <person name="Shao J."/>
            <person name="Melnick R.L."/>
            <person name="Pereira G.A.G."/>
            <person name="Bailey B.A."/>
        </authorList>
    </citation>
    <scope>NUCLEOTIDE SEQUENCE [LARGE SCALE GENOMIC DNA]</scope>
    <source>
        <strain evidence="11 12">MCA 2997</strain>
    </source>
</reference>
<comment type="caution">
    <text evidence="11">The sequence shown here is derived from an EMBL/GenBank/DDBJ whole genome shotgun (WGS) entry which is preliminary data.</text>
</comment>
<feature type="transmembrane region" description="Helical" evidence="9">
    <location>
        <begin position="305"/>
        <end position="327"/>
    </location>
</feature>
<feature type="region of interest" description="Disordered" evidence="8">
    <location>
        <begin position="221"/>
        <end position="251"/>
    </location>
</feature>
<comment type="similarity">
    <text evidence="2">Belongs to the major facilitator superfamily. Sugar transporter (TC 2.A.1.1) family.</text>
</comment>
<feature type="transmembrane region" description="Helical" evidence="9">
    <location>
        <begin position="336"/>
        <end position="355"/>
    </location>
</feature>
<feature type="transmembrane region" description="Helical" evidence="9">
    <location>
        <begin position="434"/>
        <end position="451"/>
    </location>
</feature>
<gene>
    <name evidence="11" type="ORF">Moror_6615</name>
</gene>
<evidence type="ECO:0000256" key="3">
    <source>
        <dbReference type="ARBA" id="ARBA00022448"/>
    </source>
</evidence>
<dbReference type="EMBL" id="AWSO01000039">
    <property type="protein sequence ID" value="ESK96819.1"/>
    <property type="molecule type" value="Genomic_DNA"/>
</dbReference>
<dbReference type="Pfam" id="PF00083">
    <property type="entry name" value="Sugar_tr"/>
    <property type="match status" value="1"/>
</dbReference>
<dbReference type="PROSITE" id="PS50850">
    <property type="entry name" value="MFS"/>
    <property type="match status" value="1"/>
</dbReference>
<protein>
    <submittedName>
        <fullName evidence="11">Ccr4-not complex component</fullName>
    </submittedName>
</protein>
<comment type="subcellular location">
    <subcellularLocation>
        <location evidence="1">Membrane</location>
        <topology evidence="1">Multi-pass membrane protein</topology>
    </subcellularLocation>
</comment>
<dbReference type="InterPro" id="IPR003663">
    <property type="entry name" value="Sugar/inositol_transpt"/>
</dbReference>
<keyword evidence="5 9" id="KW-1133">Transmembrane helix</keyword>
<evidence type="ECO:0000256" key="7">
    <source>
        <dbReference type="ARBA" id="ARBA00049119"/>
    </source>
</evidence>
<dbReference type="Proteomes" id="UP000017559">
    <property type="component" value="Unassembled WGS sequence"/>
</dbReference>
<dbReference type="InterPro" id="IPR020846">
    <property type="entry name" value="MFS_dom"/>
</dbReference>
<evidence type="ECO:0000256" key="6">
    <source>
        <dbReference type="ARBA" id="ARBA00023136"/>
    </source>
</evidence>
<feature type="transmembrane region" description="Helical" evidence="9">
    <location>
        <begin position="272"/>
        <end position="293"/>
    </location>
</feature>
<dbReference type="GO" id="GO:0016020">
    <property type="term" value="C:membrane"/>
    <property type="evidence" value="ECO:0007669"/>
    <property type="project" value="UniProtKB-SubCell"/>
</dbReference>
<comment type="catalytic activity">
    <reaction evidence="7">
        <text>myo-inositol(out) + H(+)(out) = myo-inositol(in) + H(+)(in)</text>
        <dbReference type="Rhea" id="RHEA:60364"/>
        <dbReference type="ChEBI" id="CHEBI:15378"/>
        <dbReference type="ChEBI" id="CHEBI:17268"/>
    </reaction>
</comment>
<dbReference type="PANTHER" id="PTHR23503:SF8">
    <property type="entry name" value="FACILITATED GLUCOSE TRANSPORTER PROTEIN 1"/>
    <property type="match status" value="1"/>
</dbReference>
<keyword evidence="4 9" id="KW-0812">Transmembrane</keyword>
<dbReference type="SUPFAM" id="SSF103473">
    <property type="entry name" value="MFS general substrate transporter"/>
    <property type="match status" value="1"/>
</dbReference>
<accession>V2YYP6</accession>
<feature type="transmembrane region" description="Helical" evidence="9">
    <location>
        <begin position="55"/>
        <end position="78"/>
    </location>
</feature>
<feature type="transmembrane region" description="Helical" evidence="9">
    <location>
        <begin position="175"/>
        <end position="195"/>
    </location>
</feature>